<keyword evidence="4" id="KW-1185">Reference proteome</keyword>
<dbReference type="GO" id="GO:0005778">
    <property type="term" value="C:peroxisomal membrane"/>
    <property type="evidence" value="ECO:0007669"/>
    <property type="project" value="UniProtKB-SubCell"/>
</dbReference>
<dbReference type="Proteomes" id="UP000694925">
    <property type="component" value="Unplaced"/>
</dbReference>
<gene>
    <name evidence="5" type="primary">LOC108633108</name>
</gene>
<dbReference type="InterPro" id="IPR008733">
    <property type="entry name" value="PEX11"/>
</dbReference>
<dbReference type="GeneID" id="108633108"/>
<protein>
    <submittedName>
        <fullName evidence="5">Peroxisomal membrane protein 11C-like</fullName>
    </submittedName>
</protein>
<dbReference type="Pfam" id="PF05648">
    <property type="entry name" value="PEX11"/>
    <property type="match status" value="1"/>
</dbReference>
<dbReference type="CTD" id="42751"/>
<evidence type="ECO:0000313" key="4">
    <source>
        <dbReference type="Proteomes" id="UP000694925"/>
    </source>
</evidence>
<organism evidence="4 5">
    <name type="scientific">Ceratina calcarata</name>
    <dbReference type="NCBI Taxonomy" id="156304"/>
    <lineage>
        <taxon>Eukaryota</taxon>
        <taxon>Metazoa</taxon>
        <taxon>Ecdysozoa</taxon>
        <taxon>Arthropoda</taxon>
        <taxon>Hexapoda</taxon>
        <taxon>Insecta</taxon>
        <taxon>Pterygota</taxon>
        <taxon>Neoptera</taxon>
        <taxon>Endopterygota</taxon>
        <taxon>Hymenoptera</taxon>
        <taxon>Apocrita</taxon>
        <taxon>Aculeata</taxon>
        <taxon>Apoidea</taxon>
        <taxon>Anthophila</taxon>
        <taxon>Apidae</taxon>
        <taxon>Ceratina</taxon>
        <taxon>Zadontomerus</taxon>
    </lineage>
</organism>
<evidence type="ECO:0000256" key="3">
    <source>
        <dbReference type="ARBA" id="ARBA00046271"/>
    </source>
</evidence>
<reference evidence="5" key="1">
    <citation type="submission" date="2025-08" db="UniProtKB">
        <authorList>
            <consortium name="RefSeq"/>
        </authorList>
    </citation>
    <scope>IDENTIFICATION</scope>
    <source>
        <tissue evidence="5">Whole body</tissue>
    </source>
</reference>
<keyword evidence="1" id="KW-0472">Membrane</keyword>
<dbReference type="GO" id="GO:0016559">
    <property type="term" value="P:peroxisome fission"/>
    <property type="evidence" value="ECO:0007669"/>
    <property type="project" value="InterPro"/>
</dbReference>
<dbReference type="InterPro" id="IPR026510">
    <property type="entry name" value="PEX11C_met"/>
</dbReference>
<proteinExistence type="predicted"/>
<sequence length="232" mass="26735">MSVALISEYLDTYQGRDKFLRTLSYIAKFATVGTSSNETEKKLRVISRQMSECRVILRLLDDIPVLHYALTYGWGKTETDWLIRWTELTQIAVDIIFCPIEHISWAGEHKLIKVDTEVWSNTSTWLWIISLQLSLMKSLRRLKTLSNYRRHLIETNYNARTALKAVNKQRWNESLGCIRCLLDTSYAISYLPAGTLWGGKLKTWHVGALGTLSSLIGMYQALSKRAEQKKQS</sequence>
<keyword evidence="2" id="KW-0576">Peroxisome</keyword>
<name>A0AAJ7NG78_9HYME</name>
<dbReference type="PANTHER" id="PTHR20990">
    <property type="entry name" value="PEROXISOMAL BIOGENESIS FACTOR 11"/>
    <property type="match status" value="1"/>
</dbReference>
<evidence type="ECO:0000313" key="5">
    <source>
        <dbReference type="RefSeq" id="XP_017893583.1"/>
    </source>
</evidence>
<dbReference type="AlphaFoldDB" id="A0AAJ7NG78"/>
<dbReference type="KEGG" id="ccal:108633108"/>
<dbReference type="PANTHER" id="PTHR20990:SF1">
    <property type="entry name" value="PEROXISOMAL MEMBRANE PROTEIN 11C"/>
    <property type="match status" value="1"/>
</dbReference>
<evidence type="ECO:0000256" key="2">
    <source>
        <dbReference type="ARBA" id="ARBA00023140"/>
    </source>
</evidence>
<dbReference type="RefSeq" id="XP_017893583.1">
    <property type="nucleotide sequence ID" value="XM_018038094.2"/>
</dbReference>
<accession>A0AAJ7NG78</accession>
<comment type="subcellular location">
    <subcellularLocation>
        <location evidence="3">Peroxisome membrane</location>
    </subcellularLocation>
</comment>
<evidence type="ECO:0000256" key="1">
    <source>
        <dbReference type="ARBA" id="ARBA00023136"/>
    </source>
</evidence>